<evidence type="ECO:0000256" key="1">
    <source>
        <dbReference type="SAM" id="Phobius"/>
    </source>
</evidence>
<dbReference type="EMBL" id="MRTJ01000025">
    <property type="protein sequence ID" value="OMF05857.1"/>
    <property type="molecule type" value="Genomic_DNA"/>
</dbReference>
<reference evidence="2 3" key="1">
    <citation type="submission" date="2016-11" db="EMBL/GenBank/DDBJ databases">
        <title>Paenibacillus species isolates.</title>
        <authorList>
            <person name="Beno S.M."/>
        </authorList>
    </citation>
    <scope>NUCLEOTIDE SEQUENCE [LARGE SCALE GENOMIC DNA]</scope>
    <source>
        <strain evidence="2 3">FSL H8-0246</strain>
    </source>
</reference>
<sequence length="89" mass="9757">MKTVNKQAIVISAKNVLQGNILTEQELASTADSLSERVTSDITYSNPVNGMNNQMVPMMMVLAGYIGAMLLSLNLQQSAMMTSQRKYNN</sequence>
<feature type="transmembrane region" description="Helical" evidence="1">
    <location>
        <begin position="55"/>
        <end position="75"/>
    </location>
</feature>
<evidence type="ECO:0000313" key="2">
    <source>
        <dbReference type="EMBL" id="OMF05857.1"/>
    </source>
</evidence>
<gene>
    <name evidence="2" type="ORF">BK131_28730</name>
</gene>
<keyword evidence="1" id="KW-0812">Transmembrane</keyword>
<dbReference type="OrthoDB" id="2208410at2"/>
<dbReference type="RefSeq" id="WP_076334148.1">
    <property type="nucleotide sequence ID" value="NZ_MRTJ01000025.1"/>
</dbReference>
<protein>
    <submittedName>
        <fullName evidence="2">Uncharacterized protein</fullName>
    </submittedName>
</protein>
<dbReference type="AlphaFoldDB" id="A0A1R1BFT4"/>
<keyword evidence="1" id="KW-1133">Transmembrane helix</keyword>
<keyword evidence="1" id="KW-0472">Membrane</keyword>
<proteinExistence type="predicted"/>
<dbReference type="Proteomes" id="UP000187134">
    <property type="component" value="Unassembled WGS sequence"/>
</dbReference>
<accession>A0A1R1BFT4</accession>
<name>A0A1R1BFT4_PAEAM</name>
<comment type="caution">
    <text evidence="2">The sequence shown here is derived from an EMBL/GenBank/DDBJ whole genome shotgun (WGS) entry which is preliminary data.</text>
</comment>
<organism evidence="2 3">
    <name type="scientific">Paenibacillus amylolyticus</name>
    <dbReference type="NCBI Taxonomy" id="1451"/>
    <lineage>
        <taxon>Bacteria</taxon>
        <taxon>Bacillati</taxon>
        <taxon>Bacillota</taxon>
        <taxon>Bacilli</taxon>
        <taxon>Bacillales</taxon>
        <taxon>Paenibacillaceae</taxon>
        <taxon>Paenibacillus</taxon>
    </lineage>
</organism>
<evidence type="ECO:0000313" key="3">
    <source>
        <dbReference type="Proteomes" id="UP000187134"/>
    </source>
</evidence>